<keyword evidence="2" id="KW-0597">Phosphoprotein</keyword>
<dbReference type="SUPFAM" id="SSF51735">
    <property type="entry name" value="NAD(P)-binding Rossmann-fold domains"/>
    <property type="match status" value="1"/>
</dbReference>
<evidence type="ECO:0000256" key="1">
    <source>
        <dbReference type="ARBA" id="ARBA00022450"/>
    </source>
</evidence>
<dbReference type="InterPro" id="IPR020806">
    <property type="entry name" value="PKS_PP-bd"/>
</dbReference>
<evidence type="ECO:0000313" key="5">
    <source>
        <dbReference type="EMBL" id="KAE9977282.1"/>
    </source>
</evidence>
<keyword evidence="7" id="KW-1185">Reference proteome</keyword>
<dbReference type="InterPro" id="IPR036736">
    <property type="entry name" value="ACP-like_sf"/>
</dbReference>
<dbReference type="InterPro" id="IPR042099">
    <property type="entry name" value="ANL_N_sf"/>
</dbReference>
<sequence>MSPSVAQVYSCAPFPLLPNAIDDRARSEPQGVFARIPKSSSYADGFCPVTNLQMTTAINYTAELFVSHFGLPEHPLETIAYLGPTDPRYTIVTVAAMKAGYKAFLPSPRNSQQAQLSLMEACRCCKLVSGAAGIWSESLSSIKGSTELLLPSIGELLALDPVSVKDVPFDHNYDEVKHDPMLVLHTRTPKPLFFTHEWTNRSLHAYLMPAPEGYEAINHKACTRTFLAMMPPFHIAGIMNGVMVSTITKSIPVYPIAGPPPSLSAIVSAVKNCPELDWAFIAPSLVNELGQSPDALRDVASRIDFIMFAGGSVPVQSGNTVASRMGLYSVFGSSECGPIPLLKQVEDPDYAREWHYLHVHPTSGIEFQHRFEDLFEMVVVKHPDDSAFVQPVFSHFDIPEYATKDLFRRHPTKPDLWTHASRLDDVIVFSTGEKTNPVSFEQEVGMNPEVRSALVIGAKRFEASLLVEPRDNRARTLEEKRKLIDTIWPTVEAANMSCPKHARVSKEKIMLTDTAKPMLRAAKGTVQRLQTIHLYDAEVDDLYKDEEDVEDVSAELPDADQVLKIVHEAVSTLTHADSVNDMDDFFSIGMDSLQALQLRRVLKKRLPASQISVGDVYAHPTVALLAESISNSGSQTRANGIITKDPLEETLIHYLAGIDAIASTTGELRSKTSQDDRAPLPSQTKVVLLTGSTGALGSQILDVLYNTSGWRIYCLNRGADSKKTQVQRNKERKLTTEFDPDRVTFLTGDLSQPNFALESDTFNDLLHNVTNVIHNAWPVDFNKSLLSFGKTLDGVLGLVSFASTSPLNPKIQFTSSISATGSYGASGNTEDGKAHQLVPESILTDHSCCLPMGYGQSKYIAERMLGYASNKLHLNTEVIRLGQIAGSAKTRDGWNRNEWLPSIVISSAFIGALPDKLGSFEDVDWVPIDQTAQVVVELAGISEKDGDQGVVSHVVHPKALPWDALLPTLEGILNSGRETAVTVVPYAKWAEMLRASGDGMDMEQMSKRNPAIKLLSFFEEMAGDGNRQAKLDQVKTLERSQVLQQMEPLHMDWVAGWAEDWIRSST</sequence>
<dbReference type="Proteomes" id="UP000447873">
    <property type="component" value="Unassembled WGS sequence"/>
</dbReference>
<dbReference type="Gene3D" id="3.40.50.12780">
    <property type="entry name" value="N-terminal domain of ligase-like"/>
    <property type="match status" value="1"/>
</dbReference>
<dbReference type="Pfam" id="PF23562">
    <property type="entry name" value="AMP-binding_C_3"/>
    <property type="match status" value="1"/>
</dbReference>
<name>A0A8H3UU68_VENIN</name>
<dbReference type="InterPro" id="IPR036291">
    <property type="entry name" value="NAD(P)-bd_dom_sf"/>
</dbReference>
<proteinExistence type="predicted"/>
<dbReference type="PANTHER" id="PTHR43439">
    <property type="entry name" value="PHENYLACETATE-COENZYME A LIGASE"/>
    <property type="match status" value="1"/>
</dbReference>
<dbReference type="Gene3D" id="1.10.1200.10">
    <property type="entry name" value="ACP-like"/>
    <property type="match status" value="1"/>
</dbReference>
<evidence type="ECO:0000256" key="2">
    <source>
        <dbReference type="ARBA" id="ARBA00022553"/>
    </source>
</evidence>
<keyword evidence="1" id="KW-0596">Phosphopantetheine</keyword>
<dbReference type="Proteomes" id="UP000490939">
    <property type="component" value="Unassembled WGS sequence"/>
</dbReference>
<dbReference type="GO" id="GO:0031177">
    <property type="term" value="F:phosphopantetheine binding"/>
    <property type="evidence" value="ECO:0007669"/>
    <property type="project" value="InterPro"/>
</dbReference>
<organism evidence="5 6">
    <name type="scientific">Venturia inaequalis</name>
    <name type="common">Apple scab fungus</name>
    <dbReference type="NCBI Taxonomy" id="5025"/>
    <lineage>
        <taxon>Eukaryota</taxon>
        <taxon>Fungi</taxon>
        <taxon>Dikarya</taxon>
        <taxon>Ascomycota</taxon>
        <taxon>Pezizomycotina</taxon>
        <taxon>Dothideomycetes</taxon>
        <taxon>Pleosporomycetidae</taxon>
        <taxon>Venturiales</taxon>
        <taxon>Venturiaceae</taxon>
        <taxon>Venturia</taxon>
    </lineage>
</organism>
<dbReference type="EMBL" id="WNWR01000783">
    <property type="protein sequence ID" value="KAE9969272.1"/>
    <property type="molecule type" value="Genomic_DNA"/>
</dbReference>
<dbReference type="OrthoDB" id="429813at2759"/>
<comment type="caution">
    <text evidence="5">The sequence shown here is derived from an EMBL/GenBank/DDBJ whole genome shotgun (WGS) entry which is preliminary data.</text>
</comment>
<dbReference type="Pfam" id="PF07993">
    <property type="entry name" value="NAD_binding_4"/>
    <property type="match status" value="1"/>
</dbReference>
<gene>
    <name evidence="4" type="ORF">EG327_010702</name>
    <name evidence="5" type="ORF">EG328_002111</name>
</gene>
<dbReference type="InterPro" id="IPR051414">
    <property type="entry name" value="Adenylate-forming_Reductase"/>
</dbReference>
<evidence type="ECO:0000313" key="6">
    <source>
        <dbReference type="Proteomes" id="UP000447873"/>
    </source>
</evidence>
<evidence type="ECO:0000259" key="3">
    <source>
        <dbReference type="PROSITE" id="PS50075"/>
    </source>
</evidence>
<evidence type="ECO:0000313" key="7">
    <source>
        <dbReference type="Proteomes" id="UP000490939"/>
    </source>
</evidence>
<dbReference type="PANTHER" id="PTHR43439:SF2">
    <property type="entry name" value="ENZYME, PUTATIVE (JCVI)-RELATED"/>
    <property type="match status" value="1"/>
</dbReference>
<dbReference type="SUPFAM" id="SSF56801">
    <property type="entry name" value="Acetyl-CoA synthetase-like"/>
    <property type="match status" value="1"/>
</dbReference>
<protein>
    <recommendedName>
        <fullName evidence="3">Carrier domain-containing protein</fullName>
    </recommendedName>
</protein>
<reference evidence="5 6" key="1">
    <citation type="submission" date="2018-12" db="EMBL/GenBank/DDBJ databases">
        <title>Venturia inaequalis Genome Resource.</title>
        <authorList>
            <person name="Lichtner F.J."/>
        </authorList>
    </citation>
    <scope>NUCLEOTIDE SEQUENCE [LARGE SCALE GENOMIC DNA]</scope>
    <source>
        <strain evidence="5 6">120213</strain>
        <strain evidence="4 7">DMI_063113</strain>
    </source>
</reference>
<dbReference type="AlphaFoldDB" id="A0A8H3UU68"/>
<feature type="domain" description="Carrier" evidence="3">
    <location>
        <begin position="557"/>
        <end position="633"/>
    </location>
</feature>
<dbReference type="InterPro" id="IPR013120">
    <property type="entry name" value="FAR_NAD-bd"/>
</dbReference>
<dbReference type="Pfam" id="PF00550">
    <property type="entry name" value="PP-binding"/>
    <property type="match status" value="1"/>
</dbReference>
<evidence type="ECO:0000313" key="4">
    <source>
        <dbReference type="EMBL" id="KAE9969272.1"/>
    </source>
</evidence>
<accession>A0A8H3UU68</accession>
<dbReference type="InterPro" id="IPR009081">
    <property type="entry name" value="PP-bd_ACP"/>
</dbReference>
<dbReference type="EMBL" id="WNWS01000156">
    <property type="protein sequence ID" value="KAE9977282.1"/>
    <property type="molecule type" value="Genomic_DNA"/>
</dbReference>
<dbReference type="SUPFAM" id="SSF47336">
    <property type="entry name" value="ACP-like"/>
    <property type="match status" value="1"/>
</dbReference>
<dbReference type="Gene3D" id="3.40.50.720">
    <property type="entry name" value="NAD(P)-binding Rossmann-like Domain"/>
    <property type="match status" value="1"/>
</dbReference>
<dbReference type="PROSITE" id="PS50075">
    <property type="entry name" value="CARRIER"/>
    <property type="match status" value="1"/>
</dbReference>
<dbReference type="SMART" id="SM00823">
    <property type="entry name" value="PKS_PP"/>
    <property type="match status" value="1"/>
</dbReference>